<dbReference type="AlphaFoldDB" id="A0A8H4VAL8"/>
<comment type="caution">
    <text evidence="2">The sequence shown here is derived from an EMBL/GenBank/DDBJ whole genome shotgun (WGS) entry which is preliminary data.</text>
</comment>
<accession>A0A8H4VAL8</accession>
<evidence type="ECO:0000313" key="2">
    <source>
        <dbReference type="EMBL" id="KAF4580894.1"/>
    </source>
</evidence>
<evidence type="ECO:0000256" key="1">
    <source>
        <dbReference type="SAM" id="SignalP"/>
    </source>
</evidence>
<dbReference type="EMBL" id="JAACLJ010000009">
    <property type="protein sequence ID" value="KAF4580894.1"/>
    <property type="molecule type" value="Genomic_DNA"/>
</dbReference>
<keyword evidence="1" id="KW-0732">Signal</keyword>
<evidence type="ECO:0000313" key="3">
    <source>
        <dbReference type="Proteomes" id="UP000562929"/>
    </source>
</evidence>
<protein>
    <submittedName>
        <fullName evidence="2">Killer toxin subunits alpha/beta</fullName>
    </submittedName>
</protein>
<feature type="chain" id="PRO_5034121158" evidence="1">
    <location>
        <begin position="24"/>
        <end position="575"/>
    </location>
</feature>
<feature type="signal peptide" evidence="1">
    <location>
        <begin position="1"/>
        <end position="23"/>
    </location>
</feature>
<keyword evidence="3" id="KW-1185">Reference proteome</keyword>
<proteinExistence type="predicted"/>
<sequence>MIPLSALAITTLALLTKPPLATAEKLPEYKGCAQTQSCKWLGTAPEPYYFFDARRWWLTCTDRVLYAALEFHRAKTNTSFVNLCESVSHYFKMEGEGVVHCHLDVEEGAKPCVEGPVGSTGHQILNGLVGLHNSIADVYKTFTATRQQMLKDRILNHFANVFFRVRDGEVDPFPEHHVRQFATIGVTMALLNNMHKAMEFHEPWHHYEPEESGGQISQFLAVYFKHRVWKVTRETPVMSDESRSIEAQLKRILVTQERMLIDIHKDLFSGSETSVSLVRMLIESGKFTRAKKQNLKDLASRIKGLFYAMLVPYAWRVSEKHQVLIDTGIECSSDPKFWIWQQSQWRYGSKSWRIMGGDLSVGTVDTCFIDKRYVLAAPTFLGPSRKCGFDDGYSVPEKWCKLNMTSLPGDISLYPHQRRWHQTHGDSQFWGEMANLMDGFLKQQENILRDRWQEMELYDLVASAVYLHNATVHKNNHRLNGDPWMMVSPVKLERAADDMVLPDFEKHFYMVHWHSVHTKKAIFLPGLIDIPICSMETIRKNWAVADVYPRRWPCDAPYNGTVGNPQENSTLVGYG</sequence>
<reference evidence="2 3" key="1">
    <citation type="journal article" date="2020" name="G3 (Bethesda)">
        <title>Genetic Underpinnings of Host Manipulation by Ophiocordyceps as Revealed by Comparative Transcriptomics.</title>
        <authorList>
            <person name="Will I."/>
            <person name="Das B."/>
            <person name="Trinh T."/>
            <person name="Brachmann A."/>
            <person name="Ohm R.A."/>
            <person name="de Bekker C."/>
        </authorList>
    </citation>
    <scope>NUCLEOTIDE SEQUENCE [LARGE SCALE GENOMIC DNA]</scope>
    <source>
        <strain evidence="2 3">EC05</strain>
    </source>
</reference>
<dbReference type="OrthoDB" id="73875at2759"/>
<name>A0A8H4VAL8_9HYPO</name>
<dbReference type="Proteomes" id="UP000562929">
    <property type="component" value="Unassembled WGS sequence"/>
</dbReference>
<gene>
    <name evidence="2" type="ORF">GQ602_007031</name>
</gene>
<organism evidence="2 3">
    <name type="scientific">Ophiocordyceps camponoti-floridani</name>
    <dbReference type="NCBI Taxonomy" id="2030778"/>
    <lineage>
        <taxon>Eukaryota</taxon>
        <taxon>Fungi</taxon>
        <taxon>Dikarya</taxon>
        <taxon>Ascomycota</taxon>
        <taxon>Pezizomycotina</taxon>
        <taxon>Sordariomycetes</taxon>
        <taxon>Hypocreomycetidae</taxon>
        <taxon>Hypocreales</taxon>
        <taxon>Ophiocordycipitaceae</taxon>
        <taxon>Ophiocordyceps</taxon>
    </lineage>
</organism>